<proteinExistence type="predicted"/>
<dbReference type="InterPro" id="IPR050796">
    <property type="entry name" value="SCF_F-box_component"/>
</dbReference>
<keyword evidence="4" id="KW-1185">Reference proteome</keyword>
<feature type="region of interest" description="Disordered" evidence="1">
    <location>
        <begin position="922"/>
        <end position="963"/>
    </location>
</feature>
<accession>A0A444X9H4</accession>
<feature type="domain" description="F-box" evidence="2">
    <location>
        <begin position="990"/>
        <end position="1031"/>
    </location>
</feature>
<dbReference type="Pfam" id="PF08268">
    <property type="entry name" value="FBA_3"/>
    <property type="match status" value="3"/>
</dbReference>
<reference evidence="3 4" key="1">
    <citation type="submission" date="2019-01" db="EMBL/GenBank/DDBJ databases">
        <title>Sequencing of cultivated peanut Arachis hypogaea provides insights into genome evolution and oil improvement.</title>
        <authorList>
            <person name="Chen X."/>
        </authorList>
    </citation>
    <scope>NUCLEOTIDE SEQUENCE [LARGE SCALE GENOMIC DNA]</scope>
    <source>
        <strain evidence="4">cv. Fuhuasheng</strain>
        <tissue evidence="3">Leaves</tissue>
    </source>
</reference>
<dbReference type="PANTHER" id="PTHR31672:SF13">
    <property type="entry name" value="F-BOX PROTEIN CPR30-LIKE"/>
    <property type="match status" value="1"/>
</dbReference>
<organism evidence="3 4">
    <name type="scientific">Arachis hypogaea</name>
    <name type="common">Peanut</name>
    <dbReference type="NCBI Taxonomy" id="3818"/>
    <lineage>
        <taxon>Eukaryota</taxon>
        <taxon>Viridiplantae</taxon>
        <taxon>Streptophyta</taxon>
        <taxon>Embryophyta</taxon>
        <taxon>Tracheophyta</taxon>
        <taxon>Spermatophyta</taxon>
        <taxon>Magnoliopsida</taxon>
        <taxon>eudicotyledons</taxon>
        <taxon>Gunneridae</taxon>
        <taxon>Pentapetalae</taxon>
        <taxon>rosids</taxon>
        <taxon>fabids</taxon>
        <taxon>Fabales</taxon>
        <taxon>Fabaceae</taxon>
        <taxon>Papilionoideae</taxon>
        <taxon>50 kb inversion clade</taxon>
        <taxon>dalbergioids sensu lato</taxon>
        <taxon>Dalbergieae</taxon>
        <taxon>Pterocarpus clade</taxon>
        <taxon>Arachis</taxon>
    </lineage>
</organism>
<feature type="region of interest" description="Disordered" evidence="1">
    <location>
        <begin position="523"/>
        <end position="556"/>
    </location>
</feature>
<dbReference type="PANTHER" id="PTHR31672">
    <property type="entry name" value="BNACNNG10540D PROTEIN"/>
    <property type="match status" value="1"/>
</dbReference>
<gene>
    <name evidence="3" type="ORF">Ahy_B10g106011</name>
</gene>
<dbReference type="SUPFAM" id="SSF81383">
    <property type="entry name" value="F-box domain"/>
    <property type="match status" value="2"/>
</dbReference>
<evidence type="ECO:0000313" key="3">
    <source>
        <dbReference type="EMBL" id="RYQ86338.1"/>
    </source>
</evidence>
<dbReference type="InterPro" id="IPR036047">
    <property type="entry name" value="F-box-like_dom_sf"/>
</dbReference>
<protein>
    <recommendedName>
        <fullName evidence="2">F-box domain-containing protein</fullName>
    </recommendedName>
</protein>
<dbReference type="InterPro" id="IPR013187">
    <property type="entry name" value="F-box-assoc_dom_typ3"/>
</dbReference>
<dbReference type="EMBL" id="SDMP01000020">
    <property type="protein sequence ID" value="RYQ86338.1"/>
    <property type="molecule type" value="Genomic_DNA"/>
</dbReference>
<feature type="domain" description="F-box" evidence="2">
    <location>
        <begin position="116"/>
        <end position="157"/>
    </location>
</feature>
<comment type="caution">
    <text evidence="3">The sequence shown here is derived from an EMBL/GenBank/DDBJ whole genome shotgun (WGS) entry which is preliminary data.</text>
</comment>
<name>A0A444X9H4_ARAHY</name>
<evidence type="ECO:0000259" key="2">
    <source>
        <dbReference type="SMART" id="SM00256"/>
    </source>
</evidence>
<dbReference type="Gene3D" id="1.20.1280.50">
    <property type="match status" value="2"/>
</dbReference>
<dbReference type="InterPro" id="IPR017451">
    <property type="entry name" value="F-box-assoc_interact_dom"/>
</dbReference>
<feature type="region of interest" description="Disordered" evidence="1">
    <location>
        <begin position="49"/>
        <end position="88"/>
    </location>
</feature>
<dbReference type="SMART" id="SM00256">
    <property type="entry name" value="FBOX"/>
    <property type="match status" value="2"/>
</dbReference>
<sequence>MATKSHRFHDGTNHSRDRIVGEVVKLVNGDSTMELRIVEISGFRSSKISSKKLRQPRARADRRLPPPLSHLNRMKRGPIPDDDDDDTVARKGKVVTTTEGWPELLRCTTTKPPPILLDELIAEILLRIPARSLVRLRNSVCSSWRTLISSSQFAKDHLRRSMAMDPALTHPRIAYNSTWHSYPTIGVFSVRSVFENRPHEPTKVVGYEGRRYLRMIGTCNGLLCLHDKQREDGLLSPRAMLWNPCTGFTSQPLEIGGIFSVCGFGYDHVNDKYKLFVIVEKKSGESFTRIFTFGPKSTWRTIQDFPYRLHDPNNKTILLAPVGLFVSGTGTLNWLLCSSRTSFVAVLSLDLVKETYSQISLPSRDSDDSLRVFPQLATLRGCLAVCYETKKTHWTLWMMKEYGVPQSWTKLAIIPHHPLLLDPPRNFSLVPVYMLKNDVLLVISPSCKFVLCNLNDGSIDFPNIDSSGDGMTQLRPLSRGVGGRTYHIYYESLVSPSHFGLPTCSSEMRSGFWSSKISSKKLRQPRARADRRLPPPLSHLNRMKRGPIPDDDNDDTVARKGKDHLRRSMAMDPALTHPRIAYHSTWHSYPTIGVFSVRSVFENRPHEPTKVVGYEGRRHLRMIGSCNGLLCLHYEQREDGVLGPRAILWNPCTGFTSQPLEIGGIFDVCGFGYDHVNDKYKLFVIVEKKSGESFTRIFTFGPKSTWRTIQDFPYRLHDPNNKTILLAPVGLFVSGTGTLNWLLCSSRTSFVAVLSLDLVKETYSQISLPSRDSDDSLRVFPQLATLRGCLAVCYETKKTHWTLWMMKEYGVPQSWTKLAIIPHHPLLVDPPRNFSLEPVYMLKNDVLLVISPSCKFVLCNLNDGSIDFPNIDSSGDGMTQLRPLSRGVGGRTYHIYHESLVSPSHFGLPTCSSEMRSGFRSSKISSKKLRQPRARADRRLPPPLSHLNRMKRGPIPDDDDTVARKGKVVTTTEGWPELLRCTTTKPPPILLDELIAEILLRIPARSLVRLRNSVCSSWRTLISSSQFAKDHLRRSMAVDPALTHPRIAYYSFWHSYPTIGVFSVRSVFENHPHEPTKVVAYEGRRHLRMIGSCNGLLCLHDKQRKDGLLGPRAMLWNPCTGFTSQPLEIGGIFRVCGFGYDHVNDKYKLFVIVENKSGESFTRIFTFGPKSTWRTIQDFPYRLHDPNNKAILLAPVGLFVSGTGTLNWLLCSSRTSFVAVLSLDLVKETYSQISLPSRDSDDALRVFPHLSILRGCLAVCYETKKTHWTLWMMKEYGVPQSWTKLAIIPHHPLLVDAPRNFSLEPVYMLKNDVLLVISPSCKFVLCNLNDGNIDFPNIDSSGDGMTQLRPLSRGAGGRSFHIYHESLVSPSHFGLPTCSSQMRLFKPSL</sequence>
<dbReference type="NCBIfam" id="TIGR01640">
    <property type="entry name" value="F_box_assoc_1"/>
    <property type="match status" value="3"/>
</dbReference>
<dbReference type="Proteomes" id="UP000289738">
    <property type="component" value="Chromosome B10"/>
</dbReference>
<evidence type="ECO:0000313" key="4">
    <source>
        <dbReference type="Proteomes" id="UP000289738"/>
    </source>
</evidence>
<dbReference type="InterPro" id="IPR001810">
    <property type="entry name" value="F-box_dom"/>
</dbReference>
<evidence type="ECO:0000256" key="1">
    <source>
        <dbReference type="SAM" id="MobiDB-lite"/>
    </source>
</evidence>